<reference evidence="1 2" key="1">
    <citation type="submission" date="2018-06" db="EMBL/GenBank/DDBJ databases">
        <title>Genomic Encyclopedia of Type Strains, Phase IV (KMG-IV): sequencing the most valuable type-strain genomes for metagenomic binning, comparative biology and taxonomic classification.</title>
        <authorList>
            <person name="Goeker M."/>
        </authorList>
    </citation>
    <scope>NUCLEOTIDE SEQUENCE [LARGE SCALE GENOMIC DNA]</scope>
    <source>
        <strain evidence="1 2">DSM 18048</strain>
    </source>
</reference>
<sequence>MASIPNNEQELQACVRKAKRFVRQRALISGATRALPTKALLASALPPTFVAVDWDLSDMTMSLDHVNGMFGLTPQQIEALEESQRLAVQTAIARLVDSAVGKYLTKELIDVVQRRSGVTTATKHAAKYLPVVNGAVGYGTFVVTCDRHILECEQVVRAVWASRRNGAREA</sequence>
<comment type="caution">
    <text evidence="1">The sequence shown here is derived from an EMBL/GenBank/DDBJ whole genome shotgun (WGS) entry which is preliminary data.</text>
</comment>
<name>A0A318S6H9_9DEIO</name>
<accession>A0A318S6H9</accession>
<protein>
    <submittedName>
        <fullName evidence="1">Uncharacterized protein</fullName>
    </submittedName>
</protein>
<evidence type="ECO:0000313" key="2">
    <source>
        <dbReference type="Proteomes" id="UP000248326"/>
    </source>
</evidence>
<dbReference type="EMBL" id="QJSX01000013">
    <property type="protein sequence ID" value="PYE52024.1"/>
    <property type="molecule type" value="Genomic_DNA"/>
</dbReference>
<dbReference type="AlphaFoldDB" id="A0A318S6H9"/>
<proteinExistence type="predicted"/>
<evidence type="ECO:0000313" key="1">
    <source>
        <dbReference type="EMBL" id="PYE52024.1"/>
    </source>
</evidence>
<keyword evidence="2" id="KW-1185">Reference proteome</keyword>
<gene>
    <name evidence="1" type="ORF">DES52_11370</name>
</gene>
<dbReference type="Proteomes" id="UP000248326">
    <property type="component" value="Unassembled WGS sequence"/>
</dbReference>
<organism evidence="1 2">
    <name type="scientific">Deinococcus yavapaiensis KR-236</name>
    <dbReference type="NCBI Taxonomy" id="694435"/>
    <lineage>
        <taxon>Bacteria</taxon>
        <taxon>Thermotogati</taxon>
        <taxon>Deinococcota</taxon>
        <taxon>Deinococci</taxon>
        <taxon>Deinococcales</taxon>
        <taxon>Deinococcaceae</taxon>
        <taxon>Deinococcus</taxon>
    </lineage>
</organism>